<keyword evidence="3" id="KW-0808">Transferase</keyword>
<dbReference type="InterPro" id="IPR045840">
    <property type="entry name" value="Ariadne"/>
</dbReference>
<keyword evidence="12" id="KW-1185">Reference proteome</keyword>
<protein>
    <recommendedName>
        <fullName evidence="2">RBR-type E3 ubiquitin transferase</fullName>
        <ecNumber evidence="2">2.3.2.31</ecNumber>
    </recommendedName>
</protein>
<keyword evidence="11" id="KW-0436">Ligase</keyword>
<dbReference type="GO" id="GO:0061630">
    <property type="term" value="F:ubiquitin protein ligase activity"/>
    <property type="evidence" value="ECO:0007669"/>
    <property type="project" value="UniProtKB-EC"/>
</dbReference>
<keyword evidence="7" id="KW-0833">Ubl conjugation pathway</keyword>
<feature type="region of interest" description="Disordered" evidence="9">
    <location>
        <begin position="504"/>
        <end position="529"/>
    </location>
</feature>
<dbReference type="Pfam" id="PF26200">
    <property type="entry name" value="Rcat_RNF216"/>
    <property type="match status" value="1"/>
</dbReference>
<evidence type="ECO:0000256" key="3">
    <source>
        <dbReference type="ARBA" id="ARBA00022679"/>
    </source>
</evidence>
<evidence type="ECO:0000256" key="4">
    <source>
        <dbReference type="ARBA" id="ARBA00022723"/>
    </source>
</evidence>
<evidence type="ECO:0000256" key="2">
    <source>
        <dbReference type="ARBA" id="ARBA00012251"/>
    </source>
</evidence>
<dbReference type="EC" id="2.3.2.31" evidence="2"/>
<evidence type="ECO:0000256" key="7">
    <source>
        <dbReference type="ARBA" id="ARBA00022786"/>
    </source>
</evidence>
<evidence type="ECO:0000256" key="5">
    <source>
        <dbReference type="ARBA" id="ARBA00022737"/>
    </source>
</evidence>
<feature type="region of interest" description="Disordered" evidence="9">
    <location>
        <begin position="106"/>
        <end position="134"/>
    </location>
</feature>
<dbReference type="SMART" id="SM00647">
    <property type="entry name" value="IBR"/>
    <property type="match status" value="2"/>
</dbReference>
<keyword evidence="4" id="KW-0479">Metal-binding</keyword>
<feature type="region of interest" description="Disordered" evidence="9">
    <location>
        <begin position="1"/>
        <end position="35"/>
    </location>
</feature>
<evidence type="ECO:0000256" key="6">
    <source>
        <dbReference type="ARBA" id="ARBA00022771"/>
    </source>
</evidence>
<feature type="compositionally biased region" description="Basic and acidic residues" evidence="9">
    <location>
        <begin position="109"/>
        <end position="126"/>
    </location>
</feature>
<dbReference type="PANTHER" id="PTHR11685">
    <property type="entry name" value="RBR FAMILY RING FINGER AND IBR DOMAIN-CONTAINING"/>
    <property type="match status" value="1"/>
</dbReference>
<evidence type="ECO:0000256" key="9">
    <source>
        <dbReference type="SAM" id="MobiDB-lite"/>
    </source>
</evidence>
<dbReference type="InterPro" id="IPR002867">
    <property type="entry name" value="IBR_dom"/>
</dbReference>
<evidence type="ECO:0000313" key="11">
    <source>
        <dbReference type="EMBL" id="KOO29528.1"/>
    </source>
</evidence>
<dbReference type="Pfam" id="PF01485">
    <property type="entry name" value="IBR"/>
    <property type="match status" value="1"/>
</dbReference>
<name>A0A0M0JTT8_9EUKA</name>
<keyword evidence="6" id="KW-0863">Zinc-finger</keyword>
<dbReference type="EMBL" id="JWZX01002402">
    <property type="protein sequence ID" value="KOO29528.1"/>
    <property type="molecule type" value="Genomic_DNA"/>
</dbReference>
<dbReference type="PROSITE" id="PS51873">
    <property type="entry name" value="TRIAD"/>
    <property type="match status" value="1"/>
</dbReference>
<keyword evidence="5" id="KW-0677">Repeat</keyword>
<dbReference type="InterPro" id="IPR048962">
    <property type="entry name" value="ARIH1-like_UBL"/>
</dbReference>
<proteinExistence type="predicted"/>
<reference evidence="12" key="1">
    <citation type="journal article" date="2015" name="PLoS Genet.">
        <title>Genome Sequence and Transcriptome Analyses of Chrysochromulina tobin: Metabolic Tools for Enhanced Algal Fitness in the Prominent Order Prymnesiales (Haptophyceae).</title>
        <authorList>
            <person name="Hovde B.T."/>
            <person name="Deodato C.R."/>
            <person name="Hunsperger H.M."/>
            <person name="Ryken S.A."/>
            <person name="Yost W."/>
            <person name="Jha R.K."/>
            <person name="Patterson J."/>
            <person name="Monnat R.J. Jr."/>
            <person name="Barlow S.B."/>
            <person name="Starkenburg S.R."/>
            <person name="Cattolico R.A."/>
        </authorList>
    </citation>
    <scope>NUCLEOTIDE SEQUENCE</scope>
    <source>
        <strain evidence="12">CCMP291</strain>
    </source>
</reference>
<dbReference type="Proteomes" id="UP000037460">
    <property type="component" value="Unassembled WGS sequence"/>
</dbReference>
<feature type="compositionally biased region" description="Polar residues" evidence="9">
    <location>
        <begin position="10"/>
        <end position="22"/>
    </location>
</feature>
<gene>
    <name evidence="11" type="ORF">Ctob_005566</name>
</gene>
<dbReference type="FunFam" id="3.30.40.10:FF:000019">
    <property type="entry name" value="RBR-type E3 ubiquitin transferase"/>
    <property type="match status" value="1"/>
</dbReference>
<dbReference type="Gene3D" id="3.30.40.10">
    <property type="entry name" value="Zinc/RING finger domain, C3HC4 (zinc finger)"/>
    <property type="match status" value="1"/>
</dbReference>
<dbReference type="OrthoDB" id="10009520at2759"/>
<comment type="catalytic activity">
    <reaction evidence="1">
        <text>[E2 ubiquitin-conjugating enzyme]-S-ubiquitinyl-L-cysteine + [acceptor protein]-L-lysine = [E2 ubiquitin-conjugating enzyme]-L-cysteine + [acceptor protein]-N(6)-ubiquitinyl-L-lysine.</text>
        <dbReference type="EC" id="2.3.2.31"/>
    </reaction>
</comment>
<evidence type="ECO:0000256" key="8">
    <source>
        <dbReference type="ARBA" id="ARBA00022833"/>
    </source>
</evidence>
<feature type="compositionally biased region" description="Acidic residues" evidence="9">
    <location>
        <begin position="26"/>
        <end position="35"/>
    </location>
</feature>
<dbReference type="InterPro" id="IPR031127">
    <property type="entry name" value="E3_UB_ligase_RBR"/>
</dbReference>
<dbReference type="GO" id="GO:0016567">
    <property type="term" value="P:protein ubiquitination"/>
    <property type="evidence" value="ECO:0007669"/>
    <property type="project" value="InterPro"/>
</dbReference>
<organism evidence="11 12">
    <name type="scientific">Chrysochromulina tobinii</name>
    <dbReference type="NCBI Taxonomy" id="1460289"/>
    <lineage>
        <taxon>Eukaryota</taxon>
        <taxon>Haptista</taxon>
        <taxon>Haptophyta</taxon>
        <taxon>Prymnesiophyceae</taxon>
        <taxon>Prymnesiales</taxon>
        <taxon>Chrysochromulinaceae</taxon>
        <taxon>Chrysochromulina</taxon>
    </lineage>
</organism>
<evidence type="ECO:0000313" key="12">
    <source>
        <dbReference type="Proteomes" id="UP000037460"/>
    </source>
</evidence>
<accession>A0A0M0JTT8</accession>
<dbReference type="Gene3D" id="1.20.120.1750">
    <property type="match status" value="1"/>
</dbReference>
<evidence type="ECO:0000259" key="10">
    <source>
        <dbReference type="PROSITE" id="PS51873"/>
    </source>
</evidence>
<dbReference type="AlphaFoldDB" id="A0A0M0JTT8"/>
<comment type="caution">
    <text evidence="11">The sequence shown here is derived from an EMBL/GenBank/DDBJ whole genome shotgun (WGS) entry which is preliminary data.</text>
</comment>
<keyword evidence="8" id="KW-0862">Zinc</keyword>
<dbReference type="Pfam" id="PF21235">
    <property type="entry name" value="UBA_ARI1"/>
    <property type="match status" value="1"/>
</dbReference>
<sequence>MTSVPVPARSATSESQLSMSHYTSDDYMDDGGDAFGGDDIDTVAAAEPEAVVLSGLDVAREQEQQISNIASLFECSKLDASIMLRRFAWRTERLIERFFEDPAAVRSEAGLREPESPSKRHRRADEQSSSDGAGAAEDWACSVCFCPAPRDARSALRCGHVFCNDCWGNHLRVQVNEGNADKVHCMAEGCSVLVEPHLAQVLLDAEAYAKFARFAQKQFVDDNPYMKWCPAVGCEKVIKVSDIGSCSETACTCGMIFCFACSREAHFPLSCATLTRWEDKEASDSSTGQWFQAHAKRCRKCHSFIEKNGGCNWMRCRCGHEFCYFCFSTDHSHHNQPCNAPPPPEASSAQTDLEYYMHYFDRWTGHRKSQELEEQLRCDAEKKMEEMTGRFGMRVEVEYLRDAVETLILCRRLLKNTYPFAFYMPRTNQKFIFQEMQGRLESSTEKLAGLLEAEGEPNRQAVINTRADAKKQLDNMRELLESKGEPDTWTDSCVQAVTLSVSQSVSSRSPRAHHGQAQADEASAISSHI</sequence>
<dbReference type="GO" id="GO:0016874">
    <property type="term" value="F:ligase activity"/>
    <property type="evidence" value="ECO:0007669"/>
    <property type="project" value="UniProtKB-KW"/>
</dbReference>
<dbReference type="CDD" id="cd16773">
    <property type="entry name" value="RING-HC_RBR_TRIAD1"/>
    <property type="match status" value="1"/>
</dbReference>
<dbReference type="InterPro" id="IPR044066">
    <property type="entry name" value="TRIAD_supradom"/>
</dbReference>
<dbReference type="SUPFAM" id="SSF57850">
    <property type="entry name" value="RING/U-box"/>
    <property type="match status" value="3"/>
</dbReference>
<dbReference type="GO" id="GO:0008270">
    <property type="term" value="F:zinc ion binding"/>
    <property type="evidence" value="ECO:0007669"/>
    <property type="project" value="UniProtKB-KW"/>
</dbReference>
<feature type="domain" description="RING-type" evidence="10">
    <location>
        <begin position="137"/>
        <end position="342"/>
    </location>
</feature>
<dbReference type="Pfam" id="PF19422">
    <property type="entry name" value="Ariadne"/>
    <property type="match status" value="1"/>
</dbReference>
<dbReference type="InterPro" id="IPR013083">
    <property type="entry name" value="Znf_RING/FYVE/PHD"/>
</dbReference>
<evidence type="ECO:0000256" key="1">
    <source>
        <dbReference type="ARBA" id="ARBA00001798"/>
    </source>
</evidence>